<accession>A0A7D5T735</accession>
<dbReference type="KEGG" id="hpel:HZS54_24080"/>
<organism evidence="2 3">
    <name type="scientific">Halosimplex pelagicum</name>
    <dbReference type="NCBI Taxonomy" id="869886"/>
    <lineage>
        <taxon>Archaea</taxon>
        <taxon>Methanobacteriati</taxon>
        <taxon>Methanobacteriota</taxon>
        <taxon>Stenosarchaea group</taxon>
        <taxon>Halobacteria</taxon>
        <taxon>Halobacteriales</taxon>
        <taxon>Haloarculaceae</taxon>
        <taxon>Halosimplex</taxon>
    </lineage>
</organism>
<keyword evidence="3" id="KW-1185">Reference proteome</keyword>
<evidence type="ECO:0000259" key="1">
    <source>
        <dbReference type="Pfam" id="PF23439"/>
    </source>
</evidence>
<evidence type="ECO:0000313" key="3">
    <source>
        <dbReference type="Proteomes" id="UP000509346"/>
    </source>
</evidence>
<dbReference type="GeneID" id="56085739"/>
<protein>
    <recommendedName>
        <fullName evidence="1">DUF7124 domain-containing protein</fullName>
    </recommendedName>
</protein>
<evidence type="ECO:0000313" key="2">
    <source>
        <dbReference type="EMBL" id="QLH84531.1"/>
    </source>
</evidence>
<dbReference type="InterPro" id="IPR055548">
    <property type="entry name" value="DUF7124"/>
</dbReference>
<dbReference type="Pfam" id="PF23439">
    <property type="entry name" value="DUF7124"/>
    <property type="match status" value="1"/>
</dbReference>
<proteinExistence type="predicted"/>
<feature type="domain" description="DUF7124" evidence="1">
    <location>
        <begin position="13"/>
        <end position="122"/>
    </location>
</feature>
<dbReference type="OrthoDB" id="221805at2157"/>
<dbReference type="Proteomes" id="UP000509346">
    <property type="component" value="Chromosome"/>
</dbReference>
<name>A0A7D5T735_9EURY</name>
<sequence length="146" mass="15855">MSIAADGVRSGEMTLAFELSAIRAFADPGAVVTDAREWSRYVGVVANDTDAVRAFLADRDIEQDYELGDRDIWLIMEGIRESSDAPRHVFVGTTPEDRRIADATGWEYRTPAEVADAAGWSLADSGEGSDSSNPGLFARLWARLSG</sequence>
<dbReference type="EMBL" id="CP058909">
    <property type="protein sequence ID" value="QLH84531.1"/>
    <property type="molecule type" value="Genomic_DNA"/>
</dbReference>
<reference evidence="2 3" key="1">
    <citation type="submission" date="2020-07" db="EMBL/GenBank/DDBJ databases">
        <title>Halosimplex litoreum sp. nov. and Halosimplex rubrum sp. nov., isolated from different salt environments.</title>
        <authorList>
            <person name="Cui H."/>
        </authorList>
    </citation>
    <scope>NUCLEOTIDE SEQUENCE [LARGE SCALE GENOMIC DNA]</scope>
    <source>
        <strain evidence="2 3">R2</strain>
    </source>
</reference>
<dbReference type="AlphaFoldDB" id="A0A7D5T735"/>
<gene>
    <name evidence="2" type="ORF">HZS54_24080</name>
</gene>
<dbReference type="RefSeq" id="WP_179919613.1">
    <property type="nucleotide sequence ID" value="NZ_CP058909.1"/>
</dbReference>